<dbReference type="EMBL" id="JAPWGY010000001">
    <property type="protein sequence ID" value="MCZ4279436.1"/>
    <property type="molecule type" value="Genomic_DNA"/>
</dbReference>
<evidence type="ECO:0000313" key="8">
    <source>
        <dbReference type="Proteomes" id="UP001069802"/>
    </source>
</evidence>
<dbReference type="Pfam" id="PF00472">
    <property type="entry name" value="RF-1"/>
    <property type="match status" value="1"/>
</dbReference>
<comment type="subcellular location">
    <subcellularLocation>
        <location evidence="4">Cytoplasm</location>
    </subcellularLocation>
</comment>
<dbReference type="Pfam" id="PF03462">
    <property type="entry name" value="PCRF"/>
    <property type="match status" value="1"/>
</dbReference>
<dbReference type="Proteomes" id="UP001069802">
    <property type="component" value="Unassembled WGS sequence"/>
</dbReference>
<keyword evidence="2 4" id="KW-0488">Methylation</keyword>
<protein>
    <recommendedName>
        <fullName evidence="4 5">Peptide chain release factor 2</fullName>
        <shortName evidence="4">RF-2</shortName>
    </recommendedName>
</protein>
<keyword evidence="8" id="KW-1185">Reference proteome</keyword>
<comment type="PTM">
    <text evidence="4">Methylated by PrmC. Methylation increases the termination efficiency of RF2.</text>
</comment>
<accession>A0ABT4LGH1</accession>
<comment type="similarity">
    <text evidence="1 4">Belongs to the prokaryotic/mitochondrial release factor family.</text>
</comment>
<reference evidence="7" key="1">
    <citation type="submission" date="2022-12" db="EMBL/GenBank/DDBJ databases">
        <title>Bacterial isolates from different developmental stages of Nematostella vectensis.</title>
        <authorList>
            <person name="Fraune S."/>
        </authorList>
    </citation>
    <scope>NUCLEOTIDE SEQUENCE</scope>
    <source>
        <strain evidence="7">G21630-S1</strain>
    </source>
</reference>
<evidence type="ECO:0000256" key="1">
    <source>
        <dbReference type="ARBA" id="ARBA00010835"/>
    </source>
</evidence>
<dbReference type="InterPro" id="IPR004374">
    <property type="entry name" value="PrfB"/>
</dbReference>
<evidence type="ECO:0000313" key="7">
    <source>
        <dbReference type="EMBL" id="MCZ4279436.1"/>
    </source>
</evidence>
<dbReference type="Gene3D" id="3.30.160.20">
    <property type="match status" value="1"/>
</dbReference>
<evidence type="ECO:0000256" key="5">
    <source>
        <dbReference type="NCBIfam" id="TIGR00020"/>
    </source>
</evidence>
<sequence length="379" mass="42369">MRAEIEAAVSDIKQSLALLRRHLDWDAALRRLDELNVRAEDPTLWNDQQLAQTLMRERTQLDQSITAVRKISSDMEDAILLIEMGDDEGDKESVEEGESQILALKELAAKKQLESLLSGEADANDCYLQVNAGAGGTEAQDWAEMLLRMYTRWADQHGYKVEWLEESSGEEAGLKSATVVIKGHNAYGWLKTEAGVHRLVRISPYDSQARRHTSFSSAWVYPVIDDSFEVEILDKDLRVDTFRASGAGGQHVNTTDSAIRIVHEPTGIVVQCQNDRSQHKNRATAMSMLKSRLYEHEMQKRESVAQAEADSKTEIGWGRQIRSYVLQPYQMVKDLRTGVETSNSNAVLNGDIDLFLEASLASRLKGGTSSEDEEGDAVL</sequence>
<dbReference type="Gene3D" id="1.20.58.410">
    <property type="entry name" value="Release factor"/>
    <property type="match status" value="1"/>
</dbReference>
<proteinExistence type="inferred from homology"/>
<dbReference type="PROSITE" id="PS00745">
    <property type="entry name" value="RF_PROK_I"/>
    <property type="match status" value="1"/>
</dbReference>
<dbReference type="SMART" id="SM00937">
    <property type="entry name" value="PCRF"/>
    <property type="match status" value="1"/>
</dbReference>
<dbReference type="RefSeq" id="WP_269421641.1">
    <property type="nucleotide sequence ID" value="NZ_JAPWGY010000001.1"/>
</dbReference>
<dbReference type="NCBIfam" id="TIGR00020">
    <property type="entry name" value="prfB"/>
    <property type="match status" value="1"/>
</dbReference>
<keyword evidence="4" id="KW-0963">Cytoplasm</keyword>
<name>A0ABT4LGH1_9PROT</name>
<feature type="domain" description="Prokaryotic-type class I peptide chain release factors" evidence="6">
    <location>
        <begin position="243"/>
        <end position="259"/>
    </location>
</feature>
<dbReference type="InterPro" id="IPR000352">
    <property type="entry name" value="Pep_chain_release_fac_I"/>
</dbReference>
<dbReference type="PANTHER" id="PTHR43116">
    <property type="entry name" value="PEPTIDE CHAIN RELEASE FACTOR 2"/>
    <property type="match status" value="1"/>
</dbReference>
<dbReference type="Gene3D" id="3.30.70.1660">
    <property type="match status" value="1"/>
</dbReference>
<evidence type="ECO:0000259" key="6">
    <source>
        <dbReference type="PROSITE" id="PS00745"/>
    </source>
</evidence>
<keyword evidence="3 4" id="KW-0648">Protein biosynthesis</keyword>
<evidence type="ECO:0000256" key="3">
    <source>
        <dbReference type="ARBA" id="ARBA00022917"/>
    </source>
</evidence>
<dbReference type="HAMAP" id="MF_00094">
    <property type="entry name" value="Rel_fac_2"/>
    <property type="match status" value="1"/>
</dbReference>
<dbReference type="InterPro" id="IPR005139">
    <property type="entry name" value="PCRF"/>
</dbReference>
<gene>
    <name evidence="4 7" type="primary">prfB</name>
    <name evidence="7" type="ORF">O4H49_01520</name>
</gene>
<evidence type="ECO:0000256" key="2">
    <source>
        <dbReference type="ARBA" id="ARBA00022481"/>
    </source>
</evidence>
<dbReference type="SUPFAM" id="SSF75620">
    <property type="entry name" value="Release factor"/>
    <property type="match status" value="1"/>
</dbReference>
<organism evidence="7 8">
    <name type="scientific">Kiloniella laminariae</name>
    <dbReference type="NCBI Taxonomy" id="454162"/>
    <lineage>
        <taxon>Bacteria</taxon>
        <taxon>Pseudomonadati</taxon>
        <taxon>Pseudomonadota</taxon>
        <taxon>Alphaproteobacteria</taxon>
        <taxon>Rhodospirillales</taxon>
        <taxon>Kiloniellaceae</taxon>
        <taxon>Kiloniella</taxon>
    </lineage>
</organism>
<evidence type="ECO:0000256" key="4">
    <source>
        <dbReference type="HAMAP-Rule" id="MF_00094"/>
    </source>
</evidence>
<comment type="function">
    <text evidence="4">Peptide chain release factor 2 directs the termination of translation in response to the peptide chain termination codons UGA and UAA.</text>
</comment>
<comment type="caution">
    <text evidence="7">The sequence shown here is derived from an EMBL/GenBank/DDBJ whole genome shotgun (WGS) entry which is preliminary data.</text>
</comment>
<dbReference type="InterPro" id="IPR045853">
    <property type="entry name" value="Pep_chain_release_fac_I_sf"/>
</dbReference>
<feature type="modified residue" description="N5-methylglutamine" evidence="4">
    <location>
        <position position="250"/>
    </location>
</feature>
<dbReference type="PANTHER" id="PTHR43116:SF3">
    <property type="entry name" value="CLASS I PEPTIDE CHAIN RELEASE FACTOR"/>
    <property type="match status" value="1"/>
</dbReference>